<feature type="compositionally biased region" description="Polar residues" evidence="1">
    <location>
        <begin position="1"/>
        <end position="11"/>
    </location>
</feature>
<gene>
    <name evidence="2" type="ORF">G2W53_023502</name>
</gene>
<dbReference type="OrthoDB" id="1435922at2759"/>
<evidence type="ECO:0000313" key="2">
    <source>
        <dbReference type="EMBL" id="KAF7818047.1"/>
    </source>
</evidence>
<organism evidence="2 3">
    <name type="scientific">Senna tora</name>
    <dbReference type="NCBI Taxonomy" id="362788"/>
    <lineage>
        <taxon>Eukaryota</taxon>
        <taxon>Viridiplantae</taxon>
        <taxon>Streptophyta</taxon>
        <taxon>Embryophyta</taxon>
        <taxon>Tracheophyta</taxon>
        <taxon>Spermatophyta</taxon>
        <taxon>Magnoliopsida</taxon>
        <taxon>eudicotyledons</taxon>
        <taxon>Gunneridae</taxon>
        <taxon>Pentapetalae</taxon>
        <taxon>rosids</taxon>
        <taxon>fabids</taxon>
        <taxon>Fabales</taxon>
        <taxon>Fabaceae</taxon>
        <taxon>Caesalpinioideae</taxon>
        <taxon>Cassia clade</taxon>
        <taxon>Senna</taxon>
    </lineage>
</organism>
<protein>
    <submittedName>
        <fullName evidence="2">Uncharacterized protein</fullName>
    </submittedName>
</protein>
<sequence length="114" mass="12429">MSASDEISNVGGSDRRGCQGGDDNGDGDEDGNPARDEDGKKRHTTHGFRKDLGRAKQVVLQQFTKAKKQLHNRRHKKALRSSSGSGAAIATRASVEDFEFSYSSNMLLIFVVFA</sequence>
<proteinExistence type="predicted"/>
<name>A0A834WD14_9FABA</name>
<reference evidence="2" key="1">
    <citation type="submission" date="2020-09" db="EMBL/GenBank/DDBJ databases">
        <title>Genome-Enabled Discovery of Anthraquinone Biosynthesis in Senna tora.</title>
        <authorList>
            <person name="Kang S.-H."/>
            <person name="Pandey R.P."/>
            <person name="Lee C.-M."/>
            <person name="Sim J.-S."/>
            <person name="Jeong J.-T."/>
            <person name="Choi B.-S."/>
            <person name="Jung M."/>
            <person name="Ginzburg D."/>
            <person name="Zhao K."/>
            <person name="Won S.Y."/>
            <person name="Oh T.-J."/>
            <person name="Yu Y."/>
            <person name="Kim N.-H."/>
            <person name="Lee O.R."/>
            <person name="Lee T.-H."/>
            <person name="Bashyal P."/>
            <person name="Kim T.-S."/>
            <person name="Lee W.-H."/>
            <person name="Kawkins C."/>
            <person name="Kim C.-K."/>
            <person name="Kim J.S."/>
            <person name="Ahn B.O."/>
            <person name="Rhee S.Y."/>
            <person name="Sohng J.K."/>
        </authorList>
    </citation>
    <scope>NUCLEOTIDE SEQUENCE</scope>
    <source>
        <tissue evidence="2">Leaf</tissue>
    </source>
</reference>
<evidence type="ECO:0000256" key="1">
    <source>
        <dbReference type="SAM" id="MobiDB-lite"/>
    </source>
</evidence>
<keyword evidence="3" id="KW-1185">Reference proteome</keyword>
<feature type="region of interest" description="Disordered" evidence="1">
    <location>
        <begin position="67"/>
        <end position="86"/>
    </location>
</feature>
<dbReference type="AlphaFoldDB" id="A0A834WD14"/>
<accession>A0A834WD14</accession>
<dbReference type="EMBL" id="JAAIUW010000008">
    <property type="protein sequence ID" value="KAF7818047.1"/>
    <property type="molecule type" value="Genomic_DNA"/>
</dbReference>
<dbReference type="Proteomes" id="UP000634136">
    <property type="component" value="Unassembled WGS sequence"/>
</dbReference>
<comment type="caution">
    <text evidence="2">The sequence shown here is derived from an EMBL/GenBank/DDBJ whole genome shotgun (WGS) entry which is preliminary data.</text>
</comment>
<feature type="region of interest" description="Disordered" evidence="1">
    <location>
        <begin position="1"/>
        <end position="54"/>
    </location>
</feature>
<feature type="compositionally biased region" description="Basic residues" evidence="1">
    <location>
        <begin position="67"/>
        <end position="79"/>
    </location>
</feature>
<evidence type="ECO:0000313" key="3">
    <source>
        <dbReference type="Proteomes" id="UP000634136"/>
    </source>
</evidence>